<keyword evidence="2" id="KW-1185">Reference proteome</keyword>
<reference evidence="1 2" key="1">
    <citation type="submission" date="2017-11" db="EMBL/GenBank/DDBJ databases">
        <title>The genome of Rhizophagus clarus HR1 reveals common genetic basis of auxotrophy among arbuscular mycorrhizal fungi.</title>
        <authorList>
            <person name="Kobayashi Y."/>
        </authorList>
    </citation>
    <scope>NUCLEOTIDE SEQUENCE [LARGE SCALE GENOMIC DNA]</scope>
    <source>
        <strain evidence="1 2">HR1</strain>
    </source>
</reference>
<evidence type="ECO:0000313" key="1">
    <source>
        <dbReference type="EMBL" id="GBB99724.1"/>
    </source>
</evidence>
<name>A0A2Z6RNC7_9GLOM</name>
<protein>
    <submittedName>
        <fullName evidence="1">Uncharacterized protein</fullName>
    </submittedName>
</protein>
<comment type="caution">
    <text evidence="1">The sequence shown here is derived from an EMBL/GenBank/DDBJ whole genome shotgun (WGS) entry which is preliminary data.</text>
</comment>
<evidence type="ECO:0000313" key="2">
    <source>
        <dbReference type="Proteomes" id="UP000247702"/>
    </source>
</evidence>
<gene>
    <name evidence="1" type="ORF">RclHR1_36080002</name>
</gene>
<dbReference type="AlphaFoldDB" id="A0A2Z6RNC7"/>
<accession>A0A2Z6RNC7</accession>
<dbReference type="EMBL" id="BEXD01002900">
    <property type="protein sequence ID" value="GBB99724.1"/>
    <property type="molecule type" value="Genomic_DNA"/>
</dbReference>
<dbReference type="Proteomes" id="UP000247702">
    <property type="component" value="Unassembled WGS sequence"/>
</dbReference>
<organism evidence="1 2">
    <name type="scientific">Rhizophagus clarus</name>
    <dbReference type="NCBI Taxonomy" id="94130"/>
    <lineage>
        <taxon>Eukaryota</taxon>
        <taxon>Fungi</taxon>
        <taxon>Fungi incertae sedis</taxon>
        <taxon>Mucoromycota</taxon>
        <taxon>Glomeromycotina</taxon>
        <taxon>Glomeromycetes</taxon>
        <taxon>Glomerales</taxon>
        <taxon>Glomeraceae</taxon>
        <taxon>Rhizophagus</taxon>
    </lineage>
</organism>
<proteinExistence type="predicted"/>
<sequence>MPVYKLFLDLYYDDFGTFRNVYHSLGGVYVQFGNMPTHQRKLIKNHFVLEFIPFGGNFDEFMLPFVSEMKELEKAVLPQGNDLVEVLRHNANKGCHTCTIKKELWSFYNQDTVTILHYHHITNEEILEISQELFLKESSLKHNEAVAIQQRIDAFQINLVPKSIIFCWVYIAKTMKTVFNKEFMSDSYKELQQYLEEEFQFF</sequence>
<dbReference type="STRING" id="94130.A0A2Z6RNC7"/>